<dbReference type="AlphaFoldDB" id="A0A8G1QX91"/>
<keyword evidence="1" id="KW-0472">Membrane</keyword>
<keyword evidence="3" id="KW-1185">Reference proteome</keyword>
<protein>
    <submittedName>
        <fullName evidence="2">Uncharacterized protein</fullName>
    </submittedName>
</protein>
<evidence type="ECO:0000313" key="2">
    <source>
        <dbReference type="EMBL" id="RAH54552.1"/>
    </source>
</evidence>
<organism evidence="2 3">
    <name type="scientific">Aspergillus piperis CBS 112811</name>
    <dbReference type="NCBI Taxonomy" id="1448313"/>
    <lineage>
        <taxon>Eukaryota</taxon>
        <taxon>Fungi</taxon>
        <taxon>Dikarya</taxon>
        <taxon>Ascomycota</taxon>
        <taxon>Pezizomycotina</taxon>
        <taxon>Eurotiomycetes</taxon>
        <taxon>Eurotiomycetidae</taxon>
        <taxon>Eurotiales</taxon>
        <taxon>Aspergillaceae</taxon>
        <taxon>Aspergillus</taxon>
        <taxon>Aspergillus subgen. Circumdati</taxon>
    </lineage>
</organism>
<dbReference type="GeneID" id="37157218"/>
<feature type="transmembrane region" description="Helical" evidence="1">
    <location>
        <begin position="33"/>
        <end position="53"/>
    </location>
</feature>
<dbReference type="Proteomes" id="UP000249526">
    <property type="component" value="Unassembled WGS sequence"/>
</dbReference>
<accession>A0A8G1QX91</accession>
<evidence type="ECO:0000313" key="3">
    <source>
        <dbReference type="Proteomes" id="UP000249526"/>
    </source>
</evidence>
<keyword evidence="1" id="KW-0812">Transmembrane</keyword>
<reference evidence="2 3" key="1">
    <citation type="submission" date="2018-02" db="EMBL/GenBank/DDBJ databases">
        <title>The genomes of Aspergillus section Nigri reveals drivers in fungal speciation.</title>
        <authorList>
            <consortium name="DOE Joint Genome Institute"/>
            <person name="Vesth T.C."/>
            <person name="Nybo J."/>
            <person name="Theobald S."/>
            <person name="Brandl J."/>
            <person name="Frisvad J.C."/>
            <person name="Nielsen K.F."/>
            <person name="Lyhne E.K."/>
            <person name="Kogle M.E."/>
            <person name="Kuo A."/>
            <person name="Riley R."/>
            <person name="Clum A."/>
            <person name="Nolan M."/>
            <person name="Lipzen A."/>
            <person name="Salamov A."/>
            <person name="Henrissat B."/>
            <person name="Wiebenga A."/>
            <person name="De vries R.P."/>
            <person name="Grigoriev I.V."/>
            <person name="Mortensen U.H."/>
            <person name="Andersen M.R."/>
            <person name="Baker S.E."/>
        </authorList>
    </citation>
    <scope>NUCLEOTIDE SEQUENCE [LARGE SCALE GENOMIC DNA]</scope>
    <source>
        <strain evidence="2 3">CBS 112811</strain>
    </source>
</reference>
<sequence length="139" mass="15702">MTSRTFRVGYGVTSFFFLLTLDTYPRGRPAGPLLLTGTIPTIYMAIIVVLRLLQCVPFSTRQSLSLDLASDSDSSGHPWQRIDRVGQAKLPHHPGVLQVDISLLGVDEFTCSRILNARKTRSNYRIHRYYSKTPKALDY</sequence>
<proteinExistence type="predicted"/>
<gene>
    <name evidence="2" type="ORF">BO85DRAFT_105208</name>
</gene>
<dbReference type="EMBL" id="KZ825072">
    <property type="protein sequence ID" value="RAH54552.1"/>
    <property type="molecule type" value="Genomic_DNA"/>
</dbReference>
<dbReference type="RefSeq" id="XP_025512474.1">
    <property type="nucleotide sequence ID" value="XM_025653816.1"/>
</dbReference>
<name>A0A8G1QX91_9EURO</name>
<evidence type="ECO:0000256" key="1">
    <source>
        <dbReference type="SAM" id="Phobius"/>
    </source>
</evidence>
<keyword evidence="1" id="KW-1133">Transmembrane helix</keyword>